<name>A0ABP1ZAE6_THIA3</name>
<proteinExistence type="predicted"/>
<organism evidence="1 2">
    <name type="scientific">Thiomonas arsenitoxydans (strain DSM 22701 / CIP 110005 / 3As)</name>
    <dbReference type="NCBI Taxonomy" id="426114"/>
    <lineage>
        <taxon>Bacteria</taxon>
        <taxon>Pseudomonadati</taxon>
        <taxon>Pseudomonadota</taxon>
        <taxon>Betaproteobacteria</taxon>
        <taxon>Burkholderiales</taxon>
        <taxon>Thiomonas</taxon>
    </lineage>
</organism>
<sequence>MQASRSLSLASVRRVAVTLALAGAVGGALFWVSHARAAQYAAPHEPRIPAGAPIRSWADNGQGGLSLLQIIGGITLPRGATLRGTVTSDTNCAPDARGLSHCNNGIDLDNGMRILVVHTHAMMQHPCLEPGQRVTVTGLSGTWITARTEAA</sequence>
<dbReference type="Proteomes" id="UP000078599">
    <property type="component" value="Unassembled WGS sequence"/>
</dbReference>
<evidence type="ECO:0008006" key="3">
    <source>
        <dbReference type="Google" id="ProtNLM"/>
    </source>
</evidence>
<gene>
    <name evidence="1" type="ORF">THICB1_70397</name>
</gene>
<evidence type="ECO:0000313" key="1">
    <source>
        <dbReference type="EMBL" id="CQR38333.1"/>
    </source>
</evidence>
<dbReference type="EMBL" id="CTRI01000029">
    <property type="protein sequence ID" value="CQR38333.1"/>
    <property type="molecule type" value="Genomic_DNA"/>
</dbReference>
<protein>
    <recommendedName>
        <fullName evidence="3">DUF5666 domain-containing protein</fullName>
    </recommendedName>
</protein>
<comment type="caution">
    <text evidence="1">The sequence shown here is derived from an EMBL/GenBank/DDBJ whole genome shotgun (WGS) entry which is preliminary data.</text>
</comment>
<keyword evidence="2" id="KW-1185">Reference proteome</keyword>
<dbReference type="RefSeq" id="WP_157096570.1">
    <property type="nucleotide sequence ID" value="NZ_LN831667.1"/>
</dbReference>
<evidence type="ECO:0000313" key="2">
    <source>
        <dbReference type="Proteomes" id="UP000078599"/>
    </source>
</evidence>
<reference evidence="1 2" key="1">
    <citation type="submission" date="2015-03" db="EMBL/GenBank/DDBJ databases">
        <authorList>
            <person name="Regsiter A."/>
            <person name="william w."/>
        </authorList>
    </citation>
    <scope>NUCLEOTIDE SEQUENCE [LARGE SCALE GENOMIC DNA]</scope>
    <source>
        <strain evidence="1 2">CB1</strain>
    </source>
</reference>
<accession>A0ABP1ZAE6</accession>